<keyword evidence="3" id="KW-1185">Reference proteome</keyword>
<evidence type="ECO:0000313" key="3">
    <source>
        <dbReference type="Proteomes" id="UP001143474"/>
    </source>
</evidence>
<dbReference type="GO" id="GO:0051537">
    <property type="term" value="F:2 iron, 2 sulfur cluster binding"/>
    <property type="evidence" value="ECO:0007669"/>
    <property type="project" value="InterPro"/>
</dbReference>
<proteinExistence type="predicted"/>
<reference evidence="2" key="1">
    <citation type="journal article" date="2014" name="Int. J. Syst. Evol. Microbiol.">
        <title>Complete genome sequence of Corynebacterium casei LMG S-19264T (=DSM 44701T), isolated from a smear-ripened cheese.</title>
        <authorList>
            <consortium name="US DOE Joint Genome Institute (JGI-PGF)"/>
            <person name="Walter F."/>
            <person name="Albersmeier A."/>
            <person name="Kalinowski J."/>
            <person name="Ruckert C."/>
        </authorList>
    </citation>
    <scope>NUCLEOTIDE SEQUENCE</scope>
    <source>
        <strain evidence="2">VKM Ac-2007</strain>
    </source>
</reference>
<sequence length="248" mass="26587">MRPAPPRLVADVMAQVSTISAYFEVSTDPVEPAGQGWRPLGELFTDVEALSARVADVRRRLDTTETRIAASILYQGLAARLWSPVVGAAVAHDLLADLDPAGVRWRPEPTGPLPLWAPRLEGWEITDRDRVAEPLYRIVVGGLLEPLALAVRETTRIAPALLWGNAASALAGTLGAVARERPELAARALCLGRELLSHGVLAGGGELTGSAGGRLSFVRRSCCLYYRLPGGGKCGDCVLLAPRTRRER</sequence>
<dbReference type="EMBL" id="BSEV01000003">
    <property type="protein sequence ID" value="GLK08654.1"/>
    <property type="molecule type" value="Genomic_DNA"/>
</dbReference>
<dbReference type="RefSeq" id="WP_271217155.1">
    <property type="nucleotide sequence ID" value="NZ_BAAAVD010000003.1"/>
</dbReference>
<dbReference type="AlphaFoldDB" id="A0A9W6HZR8"/>
<name>A0A9W6HZR8_9ACTN</name>
<protein>
    <recommendedName>
        <fullName evidence="1">Ferric siderophore reductase C-terminal domain-containing protein</fullName>
    </recommendedName>
</protein>
<dbReference type="Proteomes" id="UP001143474">
    <property type="component" value="Unassembled WGS sequence"/>
</dbReference>
<feature type="domain" description="Ferric siderophore reductase C-terminal" evidence="1">
    <location>
        <begin position="219"/>
        <end position="239"/>
    </location>
</feature>
<gene>
    <name evidence="2" type="ORF">GCM10017600_20590</name>
</gene>
<comment type="caution">
    <text evidence="2">The sequence shown here is derived from an EMBL/GenBank/DDBJ whole genome shotgun (WGS) entry which is preliminary data.</text>
</comment>
<evidence type="ECO:0000259" key="1">
    <source>
        <dbReference type="Pfam" id="PF11575"/>
    </source>
</evidence>
<dbReference type="Pfam" id="PF11575">
    <property type="entry name" value="FhuF_C"/>
    <property type="match status" value="1"/>
</dbReference>
<reference evidence="2" key="2">
    <citation type="submission" date="2023-01" db="EMBL/GenBank/DDBJ databases">
        <authorList>
            <person name="Sun Q."/>
            <person name="Evtushenko L."/>
        </authorList>
    </citation>
    <scope>NUCLEOTIDE SEQUENCE</scope>
    <source>
        <strain evidence="2">VKM Ac-2007</strain>
    </source>
</reference>
<evidence type="ECO:0000313" key="2">
    <source>
        <dbReference type="EMBL" id="GLK08654.1"/>
    </source>
</evidence>
<organism evidence="2 3">
    <name type="scientific">Streptosporangium carneum</name>
    <dbReference type="NCBI Taxonomy" id="47481"/>
    <lineage>
        <taxon>Bacteria</taxon>
        <taxon>Bacillati</taxon>
        <taxon>Actinomycetota</taxon>
        <taxon>Actinomycetes</taxon>
        <taxon>Streptosporangiales</taxon>
        <taxon>Streptosporangiaceae</taxon>
        <taxon>Streptosporangium</taxon>
    </lineage>
</organism>
<dbReference type="InterPro" id="IPR024726">
    <property type="entry name" value="FhuF_C"/>
</dbReference>
<accession>A0A9W6HZR8</accession>